<evidence type="ECO:0000313" key="2">
    <source>
        <dbReference type="Proteomes" id="UP000245533"/>
    </source>
</evidence>
<sequence>MSYAIRNTLILLFVVLVIYGGGYAYMHFVQKPQIEELESEKSSLETQYAQDSQTADMLPSLRIQYEESQAFIDNYDKTIFPNNNPDEVFRFLTQLNRQAGLTFNYVFQDSTITEDYGIIRSEITGTGPYRGFMRFVNAIEHSEPVQKISNVSISPLGLEEGYQNVSFVFQIQSNYDSQNLFNTQRLPDTATGALASSHNPFFPIIRNVEPNTDNLPNVDNSTLIGITPVAVYLRDQNGEMITLREGDRVYLGRLESINTREGRVTFRLNRGGIIDVVTLEVQR</sequence>
<dbReference type="GO" id="GO:0043107">
    <property type="term" value="P:type IV pilus-dependent motility"/>
    <property type="evidence" value="ECO:0007669"/>
    <property type="project" value="InterPro"/>
</dbReference>
<gene>
    <name evidence="1" type="ORF">DDZ15_04940</name>
</gene>
<dbReference type="InterPro" id="IPR007445">
    <property type="entry name" value="PilO"/>
</dbReference>
<organism evidence="1 2">
    <name type="scientific">Rhodohalobacter mucosus</name>
    <dbReference type="NCBI Taxonomy" id="2079485"/>
    <lineage>
        <taxon>Bacteria</taxon>
        <taxon>Pseudomonadati</taxon>
        <taxon>Balneolota</taxon>
        <taxon>Balneolia</taxon>
        <taxon>Balneolales</taxon>
        <taxon>Balneolaceae</taxon>
        <taxon>Rhodohalobacter</taxon>
    </lineage>
</organism>
<dbReference type="Pfam" id="PF04350">
    <property type="entry name" value="PilO"/>
    <property type="match status" value="1"/>
</dbReference>
<protein>
    <recommendedName>
        <fullName evidence="3">Tfp pilus assembly protein PilO</fullName>
    </recommendedName>
</protein>
<proteinExistence type="predicted"/>
<keyword evidence="2" id="KW-1185">Reference proteome</keyword>
<dbReference type="Gene3D" id="3.30.70.60">
    <property type="match status" value="1"/>
</dbReference>
<evidence type="ECO:0000313" key="1">
    <source>
        <dbReference type="EMBL" id="PWN07605.1"/>
    </source>
</evidence>
<dbReference type="Proteomes" id="UP000245533">
    <property type="component" value="Unassembled WGS sequence"/>
</dbReference>
<dbReference type="RefSeq" id="WP_109645686.1">
    <property type="nucleotide sequence ID" value="NZ_QGGB01000003.1"/>
</dbReference>
<dbReference type="EMBL" id="QGGB01000003">
    <property type="protein sequence ID" value="PWN07605.1"/>
    <property type="molecule type" value="Genomic_DNA"/>
</dbReference>
<dbReference type="GO" id="GO:0043683">
    <property type="term" value="P:type IV pilus assembly"/>
    <property type="evidence" value="ECO:0007669"/>
    <property type="project" value="InterPro"/>
</dbReference>
<dbReference type="OrthoDB" id="9773186at2"/>
<evidence type="ECO:0008006" key="3">
    <source>
        <dbReference type="Google" id="ProtNLM"/>
    </source>
</evidence>
<name>A0A316TWJ2_9BACT</name>
<comment type="caution">
    <text evidence="1">The sequence shown here is derived from an EMBL/GenBank/DDBJ whole genome shotgun (WGS) entry which is preliminary data.</text>
</comment>
<dbReference type="InterPro" id="IPR014717">
    <property type="entry name" value="Transl_elong_EF1B/ribsomal_bS6"/>
</dbReference>
<reference evidence="1 2" key="1">
    <citation type="submission" date="2018-05" db="EMBL/GenBank/DDBJ databases">
        <title>Rhodohalobacter halophilus gen. nov., sp. nov., a moderately halophilic member of the family Balneolaceae.</title>
        <authorList>
            <person name="Liu Z.-W."/>
        </authorList>
    </citation>
    <scope>NUCLEOTIDE SEQUENCE [LARGE SCALE GENOMIC DNA]</scope>
    <source>
        <strain evidence="1 2">8A47</strain>
    </source>
</reference>
<accession>A0A316TWJ2</accession>
<dbReference type="AlphaFoldDB" id="A0A316TWJ2"/>